<protein>
    <submittedName>
        <fullName evidence="2">SusC/RagA family TonB-linked outer membrane protein</fullName>
    </submittedName>
</protein>
<evidence type="ECO:0000313" key="2">
    <source>
        <dbReference type="EMBL" id="TKB95795.1"/>
    </source>
</evidence>
<organism evidence="2 3">
    <name type="scientific">Pedobacter cryophilus</name>
    <dbReference type="NCBI Taxonomy" id="2571271"/>
    <lineage>
        <taxon>Bacteria</taxon>
        <taxon>Pseudomonadati</taxon>
        <taxon>Bacteroidota</taxon>
        <taxon>Sphingobacteriia</taxon>
        <taxon>Sphingobacteriales</taxon>
        <taxon>Sphingobacteriaceae</taxon>
        <taxon>Pedobacter</taxon>
    </lineage>
</organism>
<feature type="chain" id="PRO_5020508183" evidence="1">
    <location>
        <begin position="24"/>
        <end position="1018"/>
    </location>
</feature>
<reference evidence="2 3" key="1">
    <citation type="submission" date="2019-04" db="EMBL/GenBank/DDBJ databases">
        <title>Pedobacter sp. AR-3-17 sp. nov., isolated from Arctic soil.</title>
        <authorList>
            <person name="Dahal R.H."/>
            <person name="Kim D.-U."/>
        </authorList>
    </citation>
    <scope>NUCLEOTIDE SEQUENCE [LARGE SCALE GENOMIC DNA]</scope>
    <source>
        <strain evidence="2 3">AR-3-17</strain>
    </source>
</reference>
<dbReference type="Proteomes" id="UP000308181">
    <property type="component" value="Unassembled WGS sequence"/>
</dbReference>
<dbReference type="InterPro" id="IPR037066">
    <property type="entry name" value="Plug_dom_sf"/>
</dbReference>
<keyword evidence="3" id="KW-1185">Reference proteome</keyword>
<evidence type="ECO:0000256" key="1">
    <source>
        <dbReference type="SAM" id="SignalP"/>
    </source>
</evidence>
<dbReference type="OrthoDB" id="9768177at2"/>
<comment type="caution">
    <text evidence="2">The sequence shown here is derived from an EMBL/GenBank/DDBJ whole genome shotgun (WGS) entry which is preliminary data.</text>
</comment>
<dbReference type="EMBL" id="SWBP01000007">
    <property type="protein sequence ID" value="TKB95795.1"/>
    <property type="molecule type" value="Genomic_DNA"/>
</dbReference>
<dbReference type="InterPro" id="IPR023997">
    <property type="entry name" value="TonB-dep_OMP_SusC/RagA_CS"/>
</dbReference>
<feature type="signal peptide" evidence="1">
    <location>
        <begin position="1"/>
        <end position="23"/>
    </location>
</feature>
<dbReference type="NCBIfam" id="TIGR04057">
    <property type="entry name" value="SusC_RagA_signa"/>
    <property type="match status" value="1"/>
</dbReference>
<dbReference type="InterPro" id="IPR023996">
    <property type="entry name" value="TonB-dep_OMP_SusC/RagA"/>
</dbReference>
<dbReference type="AlphaFoldDB" id="A0A4U1BTK3"/>
<dbReference type="Gene3D" id="2.170.130.10">
    <property type="entry name" value="TonB-dependent receptor, plug domain"/>
    <property type="match status" value="1"/>
</dbReference>
<keyword evidence="1" id="KW-0732">Signal</keyword>
<dbReference type="SUPFAM" id="SSF56935">
    <property type="entry name" value="Porins"/>
    <property type="match status" value="1"/>
</dbReference>
<gene>
    <name evidence="2" type="ORF">FA046_15670</name>
</gene>
<dbReference type="NCBIfam" id="TIGR04056">
    <property type="entry name" value="OMP_RagA_SusC"/>
    <property type="match status" value="1"/>
</dbReference>
<proteinExistence type="predicted"/>
<accession>A0A4U1BTK3</accession>
<dbReference type="SUPFAM" id="SSF49464">
    <property type="entry name" value="Carboxypeptidase regulatory domain-like"/>
    <property type="match status" value="1"/>
</dbReference>
<name>A0A4U1BTK3_9SPHI</name>
<dbReference type="InterPro" id="IPR008969">
    <property type="entry name" value="CarboxyPept-like_regulatory"/>
</dbReference>
<sequence>MKYSQIKIFVCVLLTFITGLALGQNANNITINTIVQDKSGIPIEGASILNDTNDTLTTTSSTGKFSLEVELRTQLLVSAPGYITKTIIATRDLKTIILLKESKMINVAFRNVSEDNLPVGVSNVDVADIFERNFTINGLDGLEAFAPGYNGNNLWGMNSALVLIDGVPRDITSLMPSEIDQITFLKSASAVALYGSRGAKGVILVSTKRGDSSNQKINVRTNAGINTPKGFPGYLGSSEYMTLYNEARVNDGLSKLYTDETIYNHSGVNPYRYPSVDFYSSEYLKSSYNRYDMTSEIYGGNDKAKYYTNIGYNSTGSLLNFGEATNNNTADRFNIRGNVNMKLNNMIRARIDASAVFFNQGGVNTDYFANAAALRPDRLTPLIPLSLIEATDEASWNFINSSNNVIDGKYLLGGTQLDQTNPFATIYAGGNNNAVGRQFQFTTGVDADLQGILSGLTFSSSLGIDYSSNYNQGYRNGYATFQPSWTNYSGTNLVGGLTRYGQDTKSGDQIIADSRYGQTISLSSQLNYNKLVNLKHNFSAVLMGTGFTQSSSEVYQRTTNSNLGLQVGYDFKQKYYVELTGSMVSSPRLAEGKRSAFSPAGSIGWVISEESFLKDVSFLNRLKLNASAGILYTDLDFNDYFLYESIYTQSDGTFYSWNDGILVRTTDSRRGSNSNLRMARREEFTLGFDGAMFNNTISFGANYFRNTITGNIIQTNVLYPNYFTTGYPNSSFIPYVNYNEDQRSGFDFNLNFNKRSGSVAWNVGAVVSYYTTKATKRAENVEFSYQLREGKPLDGLWGLRSDGFYNSAAEATAANAGNGVPQPAFGQVRAGDIKYIDVNEDGLINDQDQVYLGKGGFFGAPLTTGLNLTTKWKNFTFFTLLTGRFGGSTIKGNTTNAAQRDYFWVNGEDKYSEVVRNRWTEATKETATYPRLTTTGGDNNFRNSDFWMYSTNRFDLSKVQLSYTLTGKTLKSKLLKEMGFYVSGFNLLTAAKERALLEMNLGGAPQTRFYNLGIKATF</sequence>
<evidence type="ECO:0000313" key="3">
    <source>
        <dbReference type="Proteomes" id="UP000308181"/>
    </source>
</evidence>